<dbReference type="Gene3D" id="1.10.472.30">
    <property type="entry name" value="Transcription elongation factor S-II, central domain"/>
    <property type="match status" value="1"/>
</dbReference>
<dbReference type="InterPro" id="IPR012921">
    <property type="entry name" value="SPOC_C"/>
</dbReference>
<dbReference type="SMART" id="SM00510">
    <property type="entry name" value="TFS2M"/>
    <property type="match status" value="1"/>
</dbReference>
<dbReference type="EMBL" id="JABCRI010000009">
    <property type="protein sequence ID" value="KAF8400740.1"/>
    <property type="molecule type" value="Genomic_DNA"/>
</dbReference>
<feature type="compositionally biased region" description="Acidic residues" evidence="1">
    <location>
        <begin position="898"/>
        <end position="907"/>
    </location>
</feature>
<feature type="domain" description="TFIIS central" evidence="2">
    <location>
        <begin position="343"/>
        <end position="455"/>
    </location>
</feature>
<feature type="region of interest" description="Disordered" evidence="1">
    <location>
        <begin position="955"/>
        <end position="998"/>
    </location>
</feature>
<evidence type="ECO:0000313" key="4">
    <source>
        <dbReference type="Proteomes" id="UP000655225"/>
    </source>
</evidence>
<dbReference type="Pfam" id="PF07500">
    <property type="entry name" value="TFIIS_M"/>
    <property type="match status" value="1"/>
</dbReference>
<keyword evidence="4" id="KW-1185">Reference proteome</keyword>
<feature type="region of interest" description="Disordered" evidence="1">
    <location>
        <begin position="1102"/>
        <end position="1121"/>
    </location>
</feature>
<feature type="compositionally biased region" description="Polar residues" evidence="1">
    <location>
        <begin position="851"/>
        <end position="861"/>
    </location>
</feature>
<protein>
    <recommendedName>
        <fullName evidence="2">TFIIS central domain-containing protein</fullName>
    </recommendedName>
</protein>
<gene>
    <name evidence="3" type="ORF">HHK36_014040</name>
</gene>
<organism evidence="3 4">
    <name type="scientific">Tetracentron sinense</name>
    <name type="common">Spur-leaf</name>
    <dbReference type="NCBI Taxonomy" id="13715"/>
    <lineage>
        <taxon>Eukaryota</taxon>
        <taxon>Viridiplantae</taxon>
        <taxon>Streptophyta</taxon>
        <taxon>Embryophyta</taxon>
        <taxon>Tracheophyta</taxon>
        <taxon>Spermatophyta</taxon>
        <taxon>Magnoliopsida</taxon>
        <taxon>Trochodendrales</taxon>
        <taxon>Trochodendraceae</taxon>
        <taxon>Tetracentron</taxon>
    </lineage>
</organism>
<proteinExistence type="predicted"/>
<dbReference type="SUPFAM" id="SSF46942">
    <property type="entry name" value="Elongation factor TFIIS domain 2"/>
    <property type="match status" value="1"/>
</dbReference>
<dbReference type="InterPro" id="IPR036575">
    <property type="entry name" value="TFIIS_cen_dom_sf"/>
</dbReference>
<feature type="compositionally biased region" description="Polar residues" evidence="1">
    <location>
        <begin position="911"/>
        <end position="923"/>
    </location>
</feature>
<dbReference type="Pfam" id="PF07744">
    <property type="entry name" value="SPOC"/>
    <property type="match status" value="1"/>
</dbReference>
<dbReference type="CDD" id="cd21538">
    <property type="entry name" value="SPOC_TFIIS"/>
    <property type="match status" value="1"/>
</dbReference>
<evidence type="ECO:0000259" key="2">
    <source>
        <dbReference type="PROSITE" id="PS51321"/>
    </source>
</evidence>
<feature type="compositionally biased region" description="Polar residues" evidence="1">
    <location>
        <begin position="123"/>
        <end position="146"/>
    </location>
</feature>
<evidence type="ECO:0000313" key="3">
    <source>
        <dbReference type="EMBL" id="KAF8400740.1"/>
    </source>
</evidence>
<name>A0A834Z7H6_TETSI</name>
<feature type="compositionally biased region" description="Pro residues" evidence="1">
    <location>
        <begin position="868"/>
        <end position="880"/>
    </location>
</feature>
<reference evidence="3 4" key="1">
    <citation type="submission" date="2020-04" db="EMBL/GenBank/DDBJ databases">
        <title>Plant Genome Project.</title>
        <authorList>
            <person name="Zhang R.-G."/>
        </authorList>
    </citation>
    <scope>NUCLEOTIDE SEQUENCE [LARGE SCALE GENOMIC DNA]</scope>
    <source>
        <strain evidence="3">YNK0</strain>
        <tissue evidence="3">Leaf</tissue>
    </source>
</reference>
<dbReference type="PANTHER" id="PTHR11477:SF20">
    <property type="entry name" value="SPOC DOMAIN _ TRANSCRIPTION ELONGATION FACTOR S-II PROTEIN"/>
    <property type="match status" value="1"/>
</dbReference>
<feature type="region of interest" description="Disordered" evidence="1">
    <location>
        <begin position="123"/>
        <end position="178"/>
    </location>
</feature>
<comment type="caution">
    <text evidence="3">The sequence shown here is derived from an EMBL/GenBank/DDBJ whole genome shotgun (WGS) entry which is preliminary data.</text>
</comment>
<sequence length="1121" mass="124072">MSNKFGSHQLTINNKQMGHLEPISNNLGSQQLSILNERMGVLEPMSNNLGSQLLSIPNKQLGQIKPMLNNPGLQQVLIPNKQMEQMEHMSNNPWSQQLATPNKLMASMEPMSNNLGWQQLSAPNKQTAHMQSMSNNPGSQHLSTPDKQAVQLESKSKKPGSQPNKRTAQVEPSYKGQSESFELVRSKLRESLAASLVFISQQQNKLSTVGMSSQSEVASTPKHLYKDTQQIESTSTTVDVASCHVSETPLKVLPSKDHDSAQKHNAWQSASQEILSNENTEDSSQTWKCDRQEFHLKHVLLKEDVPFSNNLVIKDDLLQGNGICWALGLDIEVVETKESQSVKRPKLLHEEVDGEGGEPAFRSMQTLAAKIEAELFKLFGGVNKKYKEKARSLLFNLKDHNNPELREKVMSGEISPERLCSMTAEELASKELSEWRIAKAEELAQMIVLPDSEIDIKRLVRKTHKGEFQVEFEQDDVSVEVAVGANSLTQIRSKTNEMEAQLPSKSNEIKTEVNTISERSNLQDQNLPCGLATLPDDATDLMQGFIVDELKGSEFLPPTLSLDEFMESLDSEPPFENLSVDVGQAIPISDGNKSSYVGSKLDSDLDSIDTADTTPNKPDKMEVKYTKTEENTKSSDVHIESETFPSGGASKGEHVWEGSLQLNISTMVTVIGFFKSGEKTSTREWPSSLEIKGRVRLDAFEKFLQELPMSRSRAIMVLSCTVKDTCSGVKIMYICLVQFSCKDGSPENGRESLCEVVDSYVVDGRVGFAEPAPGVELYFCPPHTRTLEMLGKHLPKDHIETLNATDNASLIGVVVWRKAHVTSIISPKSFSPSKRNLRKQYYTLRRKQEIDSNANGNVNATSGSPLPLGLPPSKPGPPSNDEPIDDVPPGFGPAAARDEDDLPEFDFVEGSNPSAQQFTQNPSLAPGMGSFHPRSRPHRPVEEMRDLIHMYGQSETSGNSLKWQHSGGPGVEVQPWNDDDDDDIPEWQPQPSQQRLPSVPPSVHNFLQPMLQPIMVNQNNITTLPPQQPSNYSSQPLAPLAAPHPMPWQPLQPSMNMIQGQQSVGVWWAPPSGSHGQSIQGNALLQPCHFVGQPNEGQVYETPGFGAGTDPRLRDTFSRNF</sequence>
<dbReference type="PROSITE" id="PS51321">
    <property type="entry name" value="TFIIS_CENTRAL"/>
    <property type="match status" value="1"/>
</dbReference>
<dbReference type="AlphaFoldDB" id="A0A834Z7H6"/>
<dbReference type="OMA" id="MPNNRES"/>
<evidence type="ECO:0000256" key="1">
    <source>
        <dbReference type="SAM" id="MobiDB-lite"/>
    </source>
</evidence>
<dbReference type="Proteomes" id="UP000655225">
    <property type="component" value="Unassembled WGS sequence"/>
</dbReference>
<feature type="region of interest" description="Disordered" evidence="1">
    <location>
        <begin position="847"/>
        <end position="938"/>
    </location>
</feature>
<dbReference type="GO" id="GO:0006351">
    <property type="term" value="P:DNA-templated transcription"/>
    <property type="evidence" value="ECO:0007669"/>
    <property type="project" value="InterPro"/>
</dbReference>
<dbReference type="PANTHER" id="PTHR11477">
    <property type="entry name" value="TRANSCRIPTION FACTOR S-II ZINC FINGER DOMAIN-CONTAINING PROTEIN"/>
    <property type="match status" value="1"/>
</dbReference>
<dbReference type="GO" id="GO:0005634">
    <property type="term" value="C:nucleus"/>
    <property type="evidence" value="ECO:0007669"/>
    <property type="project" value="TreeGrafter"/>
</dbReference>
<feature type="compositionally biased region" description="Basic and acidic residues" evidence="1">
    <location>
        <begin position="1111"/>
        <end position="1121"/>
    </location>
</feature>
<dbReference type="OrthoDB" id="1884872at2759"/>
<dbReference type="InterPro" id="IPR003618">
    <property type="entry name" value="TFIIS_cen_dom"/>
</dbReference>
<accession>A0A834Z7H6</accession>